<dbReference type="PROSITE" id="PS50110">
    <property type="entry name" value="RESPONSE_REGULATORY"/>
    <property type="match status" value="1"/>
</dbReference>
<dbReference type="PANTHER" id="PTHR43228">
    <property type="entry name" value="TWO-COMPONENT RESPONSE REGULATOR"/>
    <property type="match status" value="1"/>
</dbReference>
<dbReference type="Pfam" id="PF00072">
    <property type="entry name" value="Response_reg"/>
    <property type="match status" value="1"/>
</dbReference>
<evidence type="ECO:0000256" key="1">
    <source>
        <dbReference type="PROSITE-ProRule" id="PRU00169"/>
    </source>
</evidence>
<dbReference type="AlphaFoldDB" id="A0A2H0KAI3"/>
<sequence length="133" mass="14697">MTTESSEKKQMVLLVDDDQFLLNMYTLKFKTSGFDVEVGNNATAGLQKLRDGLIPDIILCDLVMPGMDGLELIKHIKEEKLTPSSKIVVLTNQGQTTDIEKAQSLGVDGYIVKASTIPSEVVEEVRKILSKKK</sequence>
<dbReference type="Proteomes" id="UP000229342">
    <property type="component" value="Unassembled WGS sequence"/>
</dbReference>
<evidence type="ECO:0000313" key="3">
    <source>
        <dbReference type="EMBL" id="PIQ68227.1"/>
    </source>
</evidence>
<dbReference type="InterPro" id="IPR052048">
    <property type="entry name" value="ST_Response_Regulator"/>
</dbReference>
<evidence type="ECO:0000259" key="2">
    <source>
        <dbReference type="PROSITE" id="PS50110"/>
    </source>
</evidence>
<feature type="modified residue" description="4-aspartylphosphate" evidence="1">
    <location>
        <position position="61"/>
    </location>
</feature>
<dbReference type="SMART" id="SM00448">
    <property type="entry name" value="REC"/>
    <property type="match status" value="1"/>
</dbReference>
<dbReference type="CDD" id="cd00156">
    <property type="entry name" value="REC"/>
    <property type="match status" value="1"/>
</dbReference>
<name>A0A2H0KAI3_9BACT</name>
<dbReference type="SUPFAM" id="SSF52172">
    <property type="entry name" value="CheY-like"/>
    <property type="match status" value="1"/>
</dbReference>
<dbReference type="InterPro" id="IPR011006">
    <property type="entry name" value="CheY-like_superfamily"/>
</dbReference>
<protein>
    <submittedName>
        <fullName evidence="3">Response regulator</fullName>
    </submittedName>
</protein>
<reference evidence="3 4" key="1">
    <citation type="submission" date="2017-09" db="EMBL/GenBank/DDBJ databases">
        <title>Depth-based differentiation of microbial function through sediment-hosted aquifers and enrichment of novel symbionts in the deep terrestrial subsurface.</title>
        <authorList>
            <person name="Probst A.J."/>
            <person name="Ladd B."/>
            <person name="Jarett J.K."/>
            <person name="Geller-Mcgrath D.E."/>
            <person name="Sieber C.M."/>
            <person name="Emerson J.B."/>
            <person name="Anantharaman K."/>
            <person name="Thomas B.C."/>
            <person name="Malmstrom R."/>
            <person name="Stieglmeier M."/>
            <person name="Klingl A."/>
            <person name="Woyke T."/>
            <person name="Ryan C.M."/>
            <person name="Banfield J.F."/>
        </authorList>
    </citation>
    <scope>NUCLEOTIDE SEQUENCE [LARGE SCALE GENOMIC DNA]</scope>
    <source>
        <strain evidence="3">CG11_big_fil_rev_8_21_14_0_20_46_11</strain>
    </source>
</reference>
<gene>
    <name evidence="3" type="ORF">COV91_05210</name>
</gene>
<dbReference type="Gene3D" id="3.40.50.2300">
    <property type="match status" value="1"/>
</dbReference>
<proteinExistence type="predicted"/>
<dbReference type="EMBL" id="PCVG01000069">
    <property type="protein sequence ID" value="PIQ68227.1"/>
    <property type="molecule type" value="Genomic_DNA"/>
</dbReference>
<comment type="caution">
    <text evidence="3">The sequence shown here is derived from an EMBL/GenBank/DDBJ whole genome shotgun (WGS) entry which is preliminary data.</text>
</comment>
<feature type="domain" description="Response regulatory" evidence="2">
    <location>
        <begin position="11"/>
        <end position="128"/>
    </location>
</feature>
<accession>A0A2H0KAI3</accession>
<dbReference type="GO" id="GO:0000160">
    <property type="term" value="P:phosphorelay signal transduction system"/>
    <property type="evidence" value="ECO:0007669"/>
    <property type="project" value="InterPro"/>
</dbReference>
<organism evidence="3 4">
    <name type="scientific">Candidatus Taylorbacteria bacterium CG11_big_fil_rev_8_21_14_0_20_46_11</name>
    <dbReference type="NCBI Taxonomy" id="1975025"/>
    <lineage>
        <taxon>Bacteria</taxon>
        <taxon>Candidatus Tayloriibacteriota</taxon>
    </lineage>
</organism>
<dbReference type="InterPro" id="IPR001789">
    <property type="entry name" value="Sig_transdc_resp-reg_receiver"/>
</dbReference>
<keyword evidence="1" id="KW-0597">Phosphoprotein</keyword>
<dbReference type="PANTHER" id="PTHR43228:SF1">
    <property type="entry name" value="TWO-COMPONENT RESPONSE REGULATOR ARR22"/>
    <property type="match status" value="1"/>
</dbReference>
<evidence type="ECO:0000313" key="4">
    <source>
        <dbReference type="Proteomes" id="UP000229342"/>
    </source>
</evidence>